<dbReference type="InterPro" id="IPR003593">
    <property type="entry name" value="AAA+_ATPase"/>
</dbReference>
<dbReference type="PROSITE" id="PS50893">
    <property type="entry name" value="ABC_TRANSPORTER_2"/>
    <property type="match status" value="1"/>
</dbReference>
<keyword evidence="3" id="KW-0547">Nucleotide-binding</keyword>
<organism evidence="6 7">
    <name type="scientific">Candidatus Mcinerneyibacterium aminivorans</name>
    <dbReference type="NCBI Taxonomy" id="2703815"/>
    <lineage>
        <taxon>Bacteria</taxon>
        <taxon>Candidatus Macinerneyibacteriota</taxon>
        <taxon>Candidatus Mcinerneyibacteria</taxon>
        <taxon>Candidatus Mcinerneyibacteriales</taxon>
        <taxon>Candidatus Mcinerneyibacteriaceae</taxon>
        <taxon>Candidatus Mcinerneyibacterium</taxon>
    </lineage>
</organism>
<name>A0A5D0MGL0_9BACT</name>
<evidence type="ECO:0000313" key="6">
    <source>
        <dbReference type="EMBL" id="TYB30621.1"/>
    </source>
</evidence>
<evidence type="ECO:0000256" key="1">
    <source>
        <dbReference type="ARBA" id="ARBA00005417"/>
    </source>
</evidence>
<dbReference type="SUPFAM" id="SSF52540">
    <property type="entry name" value="P-loop containing nucleoside triphosphate hydrolases"/>
    <property type="match status" value="1"/>
</dbReference>
<sequence>MEKVIKIENLKKNFGNINAIDNISFNVAKGEMFGFIGPDGAGKTTTIRILCGILKEFEGEVEIIGYNLKKSAEQIKRKIGYLSQEFSLYKDLTVDENIEFFAELHQIKDYEKRRKELLEFTKMGEFRNRKAKNLSGGMKKKLALACTLIHRPEIIFLDEPTNGVDPVSRREFWEILAELLKSNVTIFLSTPYIDEAERCSRVGMLNKGRLLGLDTPQNLKDGINQIIYEIILSEVRKAYRKIKSIEQINDIQSFGDRVHLFLDDDKKNTREKVMKKLKEENIHFKSFEKITPSLEDAFIYYLQNDKEE</sequence>
<comment type="similarity">
    <text evidence="1">Belongs to the ABC transporter superfamily.</text>
</comment>
<comment type="caution">
    <text evidence="6">The sequence shown here is derived from an EMBL/GenBank/DDBJ whole genome shotgun (WGS) entry which is preliminary data.</text>
</comment>
<dbReference type="SMART" id="SM00382">
    <property type="entry name" value="AAA"/>
    <property type="match status" value="1"/>
</dbReference>
<evidence type="ECO:0000313" key="7">
    <source>
        <dbReference type="Proteomes" id="UP000324143"/>
    </source>
</evidence>
<dbReference type="EMBL" id="VSIX01000097">
    <property type="protein sequence ID" value="TYB30621.1"/>
    <property type="molecule type" value="Genomic_DNA"/>
</dbReference>
<dbReference type="Pfam" id="PF00005">
    <property type="entry name" value="ABC_tran"/>
    <property type="match status" value="1"/>
</dbReference>
<dbReference type="InterPro" id="IPR027417">
    <property type="entry name" value="P-loop_NTPase"/>
</dbReference>
<dbReference type="Gene3D" id="3.40.50.300">
    <property type="entry name" value="P-loop containing nucleotide triphosphate hydrolases"/>
    <property type="match status" value="1"/>
</dbReference>
<dbReference type="InterPro" id="IPR050763">
    <property type="entry name" value="ABC_transporter_ATP-binding"/>
</dbReference>
<dbReference type="InterPro" id="IPR003439">
    <property type="entry name" value="ABC_transporter-like_ATP-bd"/>
</dbReference>
<dbReference type="AlphaFoldDB" id="A0A5D0MGL0"/>
<protein>
    <submittedName>
        <fullName evidence="6">ABC transporter ATP-binding protein</fullName>
    </submittedName>
</protein>
<dbReference type="GO" id="GO:0005524">
    <property type="term" value="F:ATP binding"/>
    <property type="evidence" value="ECO:0007669"/>
    <property type="project" value="UniProtKB-KW"/>
</dbReference>
<evidence type="ECO:0000256" key="2">
    <source>
        <dbReference type="ARBA" id="ARBA00022448"/>
    </source>
</evidence>
<keyword evidence="7" id="KW-1185">Reference proteome</keyword>
<gene>
    <name evidence="6" type="ORF">FXF47_08280</name>
</gene>
<dbReference type="GO" id="GO:0016887">
    <property type="term" value="F:ATP hydrolysis activity"/>
    <property type="evidence" value="ECO:0007669"/>
    <property type="project" value="InterPro"/>
</dbReference>
<accession>A0A5D0MGL0</accession>
<dbReference type="PANTHER" id="PTHR42711">
    <property type="entry name" value="ABC TRANSPORTER ATP-BINDING PROTEIN"/>
    <property type="match status" value="1"/>
</dbReference>
<evidence type="ECO:0000256" key="4">
    <source>
        <dbReference type="ARBA" id="ARBA00022840"/>
    </source>
</evidence>
<keyword evidence="2" id="KW-0813">Transport</keyword>
<evidence type="ECO:0000259" key="5">
    <source>
        <dbReference type="PROSITE" id="PS50893"/>
    </source>
</evidence>
<dbReference type="CDD" id="cd03230">
    <property type="entry name" value="ABC_DR_subfamily_A"/>
    <property type="match status" value="1"/>
</dbReference>
<dbReference type="Proteomes" id="UP000324143">
    <property type="component" value="Unassembled WGS sequence"/>
</dbReference>
<dbReference type="PANTHER" id="PTHR42711:SF5">
    <property type="entry name" value="ABC TRANSPORTER ATP-BINDING PROTEIN NATA"/>
    <property type="match status" value="1"/>
</dbReference>
<dbReference type="InterPro" id="IPR017871">
    <property type="entry name" value="ABC_transporter-like_CS"/>
</dbReference>
<proteinExistence type="inferred from homology"/>
<dbReference type="PROSITE" id="PS00211">
    <property type="entry name" value="ABC_TRANSPORTER_1"/>
    <property type="match status" value="1"/>
</dbReference>
<feature type="domain" description="ABC transporter" evidence="5">
    <location>
        <begin position="5"/>
        <end position="232"/>
    </location>
</feature>
<reference evidence="6" key="1">
    <citation type="submission" date="2019-08" db="EMBL/GenBank/DDBJ databases">
        <title>Genomic characterization of a novel candidate phylum (ARYD3) from a high temperature, high salinity tertiary oil reservoir in north central Oklahoma, USA.</title>
        <authorList>
            <person name="Youssef N.H."/>
            <person name="Yadav A."/>
            <person name="Elshahed M.S."/>
        </authorList>
    </citation>
    <scope>NUCLEOTIDE SEQUENCE [LARGE SCALE GENOMIC DNA]</scope>
    <source>
        <strain evidence="6">ARYD3</strain>
    </source>
</reference>
<evidence type="ECO:0000256" key="3">
    <source>
        <dbReference type="ARBA" id="ARBA00022741"/>
    </source>
</evidence>
<keyword evidence="4 6" id="KW-0067">ATP-binding</keyword>